<dbReference type="OrthoDB" id="5902365at2"/>
<dbReference type="AlphaFoldDB" id="E3BNT5"/>
<organism evidence="2 3">
    <name type="scientific">Vibrio caribbeanicus ATCC BAA-2122</name>
    <dbReference type="NCBI Taxonomy" id="796620"/>
    <lineage>
        <taxon>Bacteria</taxon>
        <taxon>Pseudomonadati</taxon>
        <taxon>Pseudomonadota</taxon>
        <taxon>Gammaproteobacteria</taxon>
        <taxon>Vibrionales</taxon>
        <taxon>Vibrionaceae</taxon>
        <taxon>Vibrio</taxon>
    </lineage>
</organism>
<dbReference type="InterPro" id="IPR012902">
    <property type="entry name" value="N_methyl_site"/>
</dbReference>
<keyword evidence="1" id="KW-0472">Membrane</keyword>
<dbReference type="eggNOG" id="COG2165">
    <property type="taxonomic scope" value="Bacteria"/>
</dbReference>
<keyword evidence="1" id="KW-1133">Transmembrane helix</keyword>
<keyword evidence="3" id="KW-1185">Reference proteome</keyword>
<evidence type="ECO:0000313" key="3">
    <source>
        <dbReference type="Proteomes" id="UP000002943"/>
    </source>
</evidence>
<reference evidence="2 3" key="1">
    <citation type="journal article" date="2012" name="Int. J. Syst. Evol. Microbiol.">
        <title>Vibrio caribbeanicus sp. nov., isolated from the marine sponge Scleritoderma cyanea.</title>
        <authorList>
            <person name="Hoffmann M."/>
            <person name="Monday S.R."/>
            <person name="Allard M.W."/>
            <person name="Strain E.A."/>
            <person name="Whittaker P."/>
            <person name="Naum M."/>
            <person name="McCarthy P.J."/>
            <person name="Lopez J.V."/>
            <person name="Fischer M."/>
            <person name="Brown E.W."/>
        </authorList>
    </citation>
    <scope>NUCLEOTIDE SEQUENCE [LARGE SCALE GENOMIC DNA]</scope>
    <source>
        <strain evidence="2 3">ATCC BAA-2122</strain>
    </source>
</reference>
<evidence type="ECO:0000313" key="2">
    <source>
        <dbReference type="EMBL" id="EFP95242.1"/>
    </source>
</evidence>
<name>E3BNT5_9VIBR</name>
<dbReference type="Pfam" id="PF07963">
    <property type="entry name" value="N_methyl"/>
    <property type="match status" value="1"/>
</dbReference>
<comment type="caution">
    <text evidence="2">The sequence shown here is derived from an EMBL/GenBank/DDBJ whole genome shotgun (WGS) entry which is preliminary data.</text>
</comment>
<dbReference type="Proteomes" id="UP000002943">
    <property type="component" value="Unassembled WGS sequence"/>
</dbReference>
<protein>
    <submittedName>
        <fullName evidence="2">Putative MSHA pilin protein MshA</fullName>
    </submittedName>
</protein>
<gene>
    <name evidence="2" type="ORF">VIBC2010_15547</name>
</gene>
<dbReference type="SUPFAM" id="SSF54523">
    <property type="entry name" value="Pili subunits"/>
    <property type="match status" value="1"/>
</dbReference>
<dbReference type="RefSeq" id="WP_009602823.1">
    <property type="nucleotide sequence ID" value="NZ_AEIU01000097.1"/>
</dbReference>
<sequence length="163" mass="17871">MSRQDGFTFIEAVVVIVLLCLFAVIAAPRFLSIQEDEKIAALQGVAGAIYGASGVIYSESTSQGLAQKKSASIRTSGQQIELRYGYPRATKADLSILLKDMGLDDNFYFIRSYLVDDRQAISIGIRGYTEQCIQYVEPASLGKTVFVELIESNNCLPITNLSE</sequence>
<dbReference type="Gene3D" id="3.30.700.10">
    <property type="entry name" value="Glycoprotein, Type 4 Pilin"/>
    <property type="match status" value="1"/>
</dbReference>
<feature type="transmembrane region" description="Helical" evidence="1">
    <location>
        <begin position="39"/>
        <end position="57"/>
    </location>
</feature>
<dbReference type="InterPro" id="IPR045584">
    <property type="entry name" value="Pilin-like"/>
</dbReference>
<dbReference type="STRING" id="796620.VIBC2010_15547"/>
<keyword evidence="1" id="KW-0812">Transmembrane</keyword>
<feature type="transmembrane region" description="Helical" evidence="1">
    <location>
        <begin position="6"/>
        <end position="27"/>
    </location>
</feature>
<dbReference type="NCBIfam" id="TIGR02532">
    <property type="entry name" value="IV_pilin_GFxxxE"/>
    <property type="match status" value="1"/>
</dbReference>
<accession>E3BNT5</accession>
<dbReference type="EMBL" id="AEIU01000097">
    <property type="protein sequence ID" value="EFP95242.1"/>
    <property type="molecule type" value="Genomic_DNA"/>
</dbReference>
<proteinExistence type="predicted"/>
<evidence type="ECO:0000256" key="1">
    <source>
        <dbReference type="SAM" id="Phobius"/>
    </source>
</evidence>